<dbReference type="EMBL" id="LGKO01000002">
    <property type="protein sequence ID" value="KPL83988.1"/>
    <property type="molecule type" value="Genomic_DNA"/>
</dbReference>
<feature type="transmembrane region" description="Helical" evidence="2">
    <location>
        <begin position="99"/>
        <end position="123"/>
    </location>
</feature>
<keyword evidence="2" id="KW-0472">Membrane</keyword>
<dbReference type="AlphaFoldDB" id="A0A0P6YG97"/>
<protein>
    <submittedName>
        <fullName evidence="3">Uncharacterized protein</fullName>
    </submittedName>
</protein>
<name>A0A0P6YG97_9CHLR</name>
<keyword evidence="2" id="KW-0812">Transmembrane</keyword>
<keyword evidence="2" id="KW-1133">Transmembrane helix</keyword>
<feature type="region of interest" description="Disordered" evidence="1">
    <location>
        <begin position="1"/>
        <end position="22"/>
    </location>
</feature>
<feature type="transmembrane region" description="Helical" evidence="2">
    <location>
        <begin position="30"/>
        <end position="48"/>
    </location>
</feature>
<evidence type="ECO:0000256" key="1">
    <source>
        <dbReference type="SAM" id="MobiDB-lite"/>
    </source>
</evidence>
<evidence type="ECO:0000256" key="2">
    <source>
        <dbReference type="SAM" id="Phobius"/>
    </source>
</evidence>
<evidence type="ECO:0000313" key="3">
    <source>
        <dbReference type="EMBL" id="KPL83988.1"/>
    </source>
</evidence>
<keyword evidence="4" id="KW-1185">Reference proteome</keyword>
<dbReference type="Proteomes" id="UP000050544">
    <property type="component" value="Unassembled WGS sequence"/>
</dbReference>
<feature type="transmembrane region" description="Helical" evidence="2">
    <location>
        <begin position="143"/>
        <end position="159"/>
    </location>
</feature>
<proteinExistence type="predicted"/>
<dbReference type="OrthoDB" id="164684at2"/>
<dbReference type="RefSeq" id="WP_054520418.1">
    <property type="nucleotide sequence ID" value="NZ_LGKO01000002.1"/>
</dbReference>
<dbReference type="STRING" id="869279.SE15_01975"/>
<comment type="caution">
    <text evidence="3">The sequence shown here is derived from an EMBL/GenBank/DDBJ whole genome shotgun (WGS) entry which is preliminary data.</text>
</comment>
<reference evidence="3 4" key="1">
    <citation type="submission" date="2015-07" db="EMBL/GenBank/DDBJ databases">
        <title>Whole genome sequence of Thermanaerothrix daxensis DSM 23592.</title>
        <authorList>
            <person name="Hemp J."/>
            <person name="Ward L.M."/>
            <person name="Pace L.A."/>
            <person name="Fischer W.W."/>
        </authorList>
    </citation>
    <scope>NUCLEOTIDE SEQUENCE [LARGE SCALE GENOMIC DNA]</scope>
    <source>
        <strain evidence="3 4">GNS-1</strain>
    </source>
</reference>
<feature type="transmembrane region" description="Helical" evidence="2">
    <location>
        <begin position="60"/>
        <end position="87"/>
    </location>
</feature>
<gene>
    <name evidence="3" type="ORF">SE15_01975</name>
</gene>
<accession>A0A0P6YG97</accession>
<evidence type="ECO:0000313" key="4">
    <source>
        <dbReference type="Proteomes" id="UP000050544"/>
    </source>
</evidence>
<organism evidence="3 4">
    <name type="scientific">Thermanaerothrix daxensis</name>
    <dbReference type="NCBI Taxonomy" id="869279"/>
    <lineage>
        <taxon>Bacteria</taxon>
        <taxon>Bacillati</taxon>
        <taxon>Chloroflexota</taxon>
        <taxon>Anaerolineae</taxon>
        <taxon>Anaerolineales</taxon>
        <taxon>Anaerolineaceae</taxon>
        <taxon>Thermanaerothrix</taxon>
    </lineage>
</organism>
<sequence length="171" mass="18071">MSESLLTPRDGLAAGQEPPTGPLPYSRRRIRLGLSLTLIGFLIFLIGARPSLFGLDRSPVIGFVQIAVFLIGLAIVCLGGYIALMALWKKRQPSIAADIGVRLVSTGYVIAVFAGMADVFGIGSHPLPGVPYFGPWQARGVEIGQAIIALGFLLLIPYGKSKEESAHEGGA</sequence>